<name>A0A2S7SVU1_9BACT</name>
<dbReference type="InterPro" id="IPR028011">
    <property type="entry name" value="DUF4476"/>
</dbReference>
<feature type="domain" description="DUF4476" evidence="1">
    <location>
        <begin position="186"/>
        <end position="274"/>
    </location>
</feature>
<evidence type="ECO:0000313" key="3">
    <source>
        <dbReference type="Proteomes" id="UP000239872"/>
    </source>
</evidence>
<dbReference type="Proteomes" id="UP000239872">
    <property type="component" value="Unassembled WGS sequence"/>
</dbReference>
<protein>
    <recommendedName>
        <fullName evidence="1">DUF4476 domain-containing protein</fullName>
    </recommendedName>
</protein>
<dbReference type="Pfam" id="PF14771">
    <property type="entry name" value="DUF4476"/>
    <property type="match status" value="1"/>
</dbReference>
<sequence length="277" mass="31212">MVFLKKENIFIDRFFFAGENRIWDVLAYKLLYFVKKTTDMLRKLLFALFLICSAGSALHAQPCGILLYSTEGKKFKVYTNGELQNAKPMSTITLCCFPMDIVKVKLEFEDKSTMEQTLYLRTGFIEHHMVTGKKIVFDSYEEIPQQYSDVTNVTIININGGNTGGGNTVVTSRASSSGGRGCSSPMADRSFYEFYGALKNKKFDSDRLADAKAAVQRDCFTSKQVKITLGAFKFEDSRLEFAKFAYAHVYDKGAYNTVKEGFSNSLSGNELDDYIGR</sequence>
<organism evidence="2 3">
    <name type="scientific">Flavipsychrobacter stenotrophus</name>
    <dbReference type="NCBI Taxonomy" id="2077091"/>
    <lineage>
        <taxon>Bacteria</taxon>
        <taxon>Pseudomonadati</taxon>
        <taxon>Bacteroidota</taxon>
        <taxon>Chitinophagia</taxon>
        <taxon>Chitinophagales</taxon>
        <taxon>Chitinophagaceae</taxon>
        <taxon>Flavipsychrobacter</taxon>
    </lineage>
</organism>
<evidence type="ECO:0000313" key="2">
    <source>
        <dbReference type="EMBL" id="PQJ10715.1"/>
    </source>
</evidence>
<proteinExistence type="predicted"/>
<reference evidence="2 3" key="1">
    <citation type="submission" date="2018-01" db="EMBL/GenBank/DDBJ databases">
        <title>A novel member of the phylum Bacteroidetes isolated from glacier ice.</title>
        <authorList>
            <person name="Liu Q."/>
            <person name="Xin Y.-H."/>
        </authorList>
    </citation>
    <scope>NUCLEOTIDE SEQUENCE [LARGE SCALE GENOMIC DNA]</scope>
    <source>
        <strain evidence="2 3">RB1R16</strain>
    </source>
</reference>
<dbReference type="AlphaFoldDB" id="A0A2S7SVU1"/>
<keyword evidence="3" id="KW-1185">Reference proteome</keyword>
<dbReference type="EMBL" id="PPSL01000003">
    <property type="protein sequence ID" value="PQJ10715.1"/>
    <property type="molecule type" value="Genomic_DNA"/>
</dbReference>
<accession>A0A2S7SVU1</accession>
<gene>
    <name evidence="2" type="ORF">CJD36_012135</name>
</gene>
<comment type="caution">
    <text evidence="2">The sequence shown here is derived from an EMBL/GenBank/DDBJ whole genome shotgun (WGS) entry which is preliminary data.</text>
</comment>
<evidence type="ECO:0000259" key="1">
    <source>
        <dbReference type="Pfam" id="PF14771"/>
    </source>
</evidence>